<dbReference type="OrthoDB" id="3801104at2759"/>
<evidence type="ECO:0000313" key="1">
    <source>
        <dbReference type="EMBL" id="KAH7075101.1"/>
    </source>
</evidence>
<gene>
    <name evidence="1" type="ORF">FB567DRAFT_183518</name>
</gene>
<comment type="caution">
    <text evidence="1">The sequence shown here is derived from an EMBL/GenBank/DDBJ whole genome shotgun (WGS) entry which is preliminary data.</text>
</comment>
<organism evidence="1 2">
    <name type="scientific">Paraphoma chrysanthemicola</name>
    <dbReference type="NCBI Taxonomy" id="798071"/>
    <lineage>
        <taxon>Eukaryota</taxon>
        <taxon>Fungi</taxon>
        <taxon>Dikarya</taxon>
        <taxon>Ascomycota</taxon>
        <taxon>Pezizomycotina</taxon>
        <taxon>Dothideomycetes</taxon>
        <taxon>Pleosporomycetidae</taxon>
        <taxon>Pleosporales</taxon>
        <taxon>Pleosporineae</taxon>
        <taxon>Phaeosphaeriaceae</taxon>
        <taxon>Paraphoma</taxon>
    </lineage>
</organism>
<dbReference type="Proteomes" id="UP000813461">
    <property type="component" value="Unassembled WGS sequence"/>
</dbReference>
<reference evidence="1" key="1">
    <citation type="journal article" date="2021" name="Nat. Commun.">
        <title>Genetic determinants of endophytism in the Arabidopsis root mycobiome.</title>
        <authorList>
            <person name="Mesny F."/>
            <person name="Miyauchi S."/>
            <person name="Thiergart T."/>
            <person name="Pickel B."/>
            <person name="Atanasova L."/>
            <person name="Karlsson M."/>
            <person name="Huettel B."/>
            <person name="Barry K.W."/>
            <person name="Haridas S."/>
            <person name="Chen C."/>
            <person name="Bauer D."/>
            <person name="Andreopoulos W."/>
            <person name="Pangilinan J."/>
            <person name="LaButti K."/>
            <person name="Riley R."/>
            <person name="Lipzen A."/>
            <person name="Clum A."/>
            <person name="Drula E."/>
            <person name="Henrissat B."/>
            <person name="Kohler A."/>
            <person name="Grigoriev I.V."/>
            <person name="Martin F.M."/>
            <person name="Hacquard S."/>
        </authorList>
    </citation>
    <scope>NUCLEOTIDE SEQUENCE</scope>
    <source>
        <strain evidence="1">MPI-SDFR-AT-0120</strain>
    </source>
</reference>
<evidence type="ECO:0000313" key="2">
    <source>
        <dbReference type="Proteomes" id="UP000813461"/>
    </source>
</evidence>
<dbReference type="InterPro" id="IPR038883">
    <property type="entry name" value="AN11006-like"/>
</dbReference>
<accession>A0A8K0QVJ9</accession>
<dbReference type="PANTHER" id="PTHR42085">
    <property type="entry name" value="F-BOX DOMAIN-CONTAINING PROTEIN"/>
    <property type="match status" value="1"/>
</dbReference>
<dbReference type="AlphaFoldDB" id="A0A8K0QVJ9"/>
<sequence>MAVTSDALTDDERHFFRLPAELRIKIYKHALTEQRPINFDRTVDFAGRWCRNSDERTVTYGSVARVADENLREVNQLRFVNKQMHMETRGLELWVNEMSFKDIQTASYFIQKCSQSNLIHLRVVHLRQGSYYTRQVHARPQLHALVRFCHDHPHATIRSHLSEWSPNSYGTLRYFGQEEAVIRGTQTLVTNLYVDGSRSHLRALKYIRKLQAEQAAQASNDEHNPVEWTTNFKFHPSTEHLDVNLLRDNIGPYHFRRAGFINEVEGAFEGYIRMTRRLIKHGI</sequence>
<protein>
    <submittedName>
        <fullName evidence="1">Uncharacterized protein</fullName>
    </submittedName>
</protein>
<name>A0A8K0QVJ9_9PLEO</name>
<dbReference type="PANTHER" id="PTHR42085:SF1">
    <property type="entry name" value="F-BOX DOMAIN-CONTAINING PROTEIN"/>
    <property type="match status" value="1"/>
</dbReference>
<keyword evidence="2" id="KW-1185">Reference proteome</keyword>
<proteinExistence type="predicted"/>
<dbReference type="EMBL" id="JAGMVJ010000020">
    <property type="protein sequence ID" value="KAH7075101.1"/>
    <property type="molecule type" value="Genomic_DNA"/>
</dbReference>